<accession>A0A9P6CF34</accession>
<name>A0A9P6CF34_9AGAR</name>
<evidence type="ECO:0000313" key="3">
    <source>
        <dbReference type="Proteomes" id="UP000807353"/>
    </source>
</evidence>
<dbReference type="Proteomes" id="UP000807353">
    <property type="component" value="Unassembled WGS sequence"/>
</dbReference>
<evidence type="ECO:0000256" key="1">
    <source>
        <dbReference type="SAM" id="MobiDB-lite"/>
    </source>
</evidence>
<sequence>MEVQMTLLPWREHGNKIDPDSRMSLERPDFQEFLSKLTIPPFHPQFHRLYPVQNNQIDLSQYLPQILSAAYCSTNFLHFPGRLTWSKSMTYALVFSPFSMIGAQLGPWERSHELSSLQGYKRELFYSNDTSIYYAGTFRCIETSKWFPEGINLPRNVSAEAIAEVALGKNSSCSAPYKATISKSFTDGIMKVECIVLECIGFSRFLYNALLEEYSPDTSLKRSSAYSDEDSNKKPRWKMG</sequence>
<evidence type="ECO:0000313" key="2">
    <source>
        <dbReference type="EMBL" id="KAF9463641.1"/>
    </source>
</evidence>
<reference evidence="2" key="1">
    <citation type="submission" date="2020-11" db="EMBL/GenBank/DDBJ databases">
        <authorList>
            <consortium name="DOE Joint Genome Institute"/>
            <person name="Ahrendt S."/>
            <person name="Riley R."/>
            <person name="Andreopoulos W."/>
            <person name="Labutti K."/>
            <person name="Pangilinan J."/>
            <person name="Ruiz-Duenas F.J."/>
            <person name="Barrasa J.M."/>
            <person name="Sanchez-Garcia M."/>
            <person name="Camarero S."/>
            <person name="Miyauchi S."/>
            <person name="Serrano A."/>
            <person name="Linde D."/>
            <person name="Babiker R."/>
            <person name="Drula E."/>
            <person name="Ayuso-Fernandez I."/>
            <person name="Pacheco R."/>
            <person name="Padilla G."/>
            <person name="Ferreira P."/>
            <person name="Barriuso J."/>
            <person name="Kellner H."/>
            <person name="Castanera R."/>
            <person name="Alfaro M."/>
            <person name="Ramirez L."/>
            <person name="Pisabarro A.G."/>
            <person name="Kuo A."/>
            <person name="Tritt A."/>
            <person name="Lipzen A."/>
            <person name="He G."/>
            <person name="Yan M."/>
            <person name="Ng V."/>
            <person name="Cullen D."/>
            <person name="Martin F."/>
            <person name="Rosso M.-N."/>
            <person name="Henrissat B."/>
            <person name="Hibbett D."/>
            <person name="Martinez A.T."/>
            <person name="Grigoriev I.V."/>
        </authorList>
    </citation>
    <scope>NUCLEOTIDE SEQUENCE</scope>
    <source>
        <strain evidence="2">CBS 247.69</strain>
    </source>
</reference>
<protein>
    <submittedName>
        <fullName evidence="2">Uncharacterized protein</fullName>
    </submittedName>
</protein>
<keyword evidence="3" id="KW-1185">Reference proteome</keyword>
<gene>
    <name evidence="2" type="ORF">BDZ94DRAFT_594227</name>
</gene>
<organism evidence="2 3">
    <name type="scientific">Collybia nuda</name>
    <dbReference type="NCBI Taxonomy" id="64659"/>
    <lineage>
        <taxon>Eukaryota</taxon>
        <taxon>Fungi</taxon>
        <taxon>Dikarya</taxon>
        <taxon>Basidiomycota</taxon>
        <taxon>Agaricomycotina</taxon>
        <taxon>Agaricomycetes</taxon>
        <taxon>Agaricomycetidae</taxon>
        <taxon>Agaricales</taxon>
        <taxon>Tricholomatineae</taxon>
        <taxon>Clitocybaceae</taxon>
        <taxon>Collybia</taxon>
    </lineage>
</organism>
<proteinExistence type="predicted"/>
<dbReference type="OrthoDB" id="3060478at2759"/>
<comment type="caution">
    <text evidence="2">The sequence shown here is derived from an EMBL/GenBank/DDBJ whole genome shotgun (WGS) entry which is preliminary data.</text>
</comment>
<dbReference type="AlphaFoldDB" id="A0A9P6CF34"/>
<dbReference type="EMBL" id="MU150260">
    <property type="protein sequence ID" value="KAF9463641.1"/>
    <property type="molecule type" value="Genomic_DNA"/>
</dbReference>
<feature type="region of interest" description="Disordered" evidence="1">
    <location>
        <begin position="220"/>
        <end position="240"/>
    </location>
</feature>